<reference evidence="2 3" key="1">
    <citation type="submission" date="2016-08" db="EMBL/GenBank/DDBJ databases">
        <title>Genomes of anaerobic fungi encode conserved fungal cellulosomes for biomass hydrolysis.</title>
        <authorList>
            <consortium name="DOE Joint Genome Institute"/>
            <person name="Haitjema C.H."/>
            <person name="Gilmore S.P."/>
            <person name="Henske J.K."/>
            <person name="Solomon K.V."/>
            <person name="De Groot R."/>
            <person name="Kuo A."/>
            <person name="Mondo S.J."/>
            <person name="Salamov A.A."/>
            <person name="Labutti K."/>
            <person name="Zhao Z."/>
            <person name="Chiniquy J."/>
            <person name="Barry K."/>
            <person name="Brewer H.M."/>
            <person name="Purvine S.O."/>
            <person name="Wright A.T."/>
            <person name="Boxma B."/>
            <person name="Van Alen T."/>
            <person name="Hackstein J.H."/>
            <person name="Baker S.E."/>
            <person name="Grigoriev I.V."/>
            <person name="O'Malley M.A."/>
        </authorList>
    </citation>
    <scope>NUCLEOTIDE SEQUENCE [LARGE SCALE GENOMIC DNA]</scope>
    <source>
        <strain evidence="3">finn</strain>
    </source>
</reference>
<keyword evidence="3" id="KW-1185">Reference proteome</keyword>
<feature type="chain" id="PRO_5012305048" description="Transmembrane protein" evidence="1">
    <location>
        <begin position="20"/>
        <end position="190"/>
    </location>
</feature>
<dbReference type="EMBL" id="MCFH01000007">
    <property type="protein sequence ID" value="ORX56559.1"/>
    <property type="molecule type" value="Genomic_DNA"/>
</dbReference>
<keyword evidence="1" id="KW-0732">Signal</keyword>
<comment type="caution">
    <text evidence="2">The sequence shown here is derived from an EMBL/GenBank/DDBJ whole genome shotgun (WGS) entry which is preliminary data.</text>
</comment>
<gene>
    <name evidence="2" type="ORF">BCR36DRAFT_580871</name>
</gene>
<evidence type="ECO:0008006" key="4">
    <source>
        <dbReference type="Google" id="ProtNLM"/>
    </source>
</evidence>
<name>A0A1Y1VHP8_9FUNG</name>
<dbReference type="Proteomes" id="UP000193719">
    <property type="component" value="Unassembled WGS sequence"/>
</dbReference>
<dbReference type="OrthoDB" id="10449543at2759"/>
<reference evidence="2 3" key="2">
    <citation type="submission" date="2016-08" db="EMBL/GenBank/DDBJ databases">
        <title>Pervasive Adenine N6-methylation of Active Genes in Fungi.</title>
        <authorList>
            <consortium name="DOE Joint Genome Institute"/>
            <person name="Mondo S.J."/>
            <person name="Dannebaum R.O."/>
            <person name="Kuo R.C."/>
            <person name="Labutti K."/>
            <person name="Haridas S."/>
            <person name="Kuo A."/>
            <person name="Salamov A."/>
            <person name="Ahrendt S.R."/>
            <person name="Lipzen A."/>
            <person name="Sullivan W."/>
            <person name="Andreopoulos W.B."/>
            <person name="Clum A."/>
            <person name="Lindquist E."/>
            <person name="Daum C."/>
            <person name="Ramamoorthy G.K."/>
            <person name="Gryganskyi A."/>
            <person name="Culley D."/>
            <person name="Magnuson J.K."/>
            <person name="James T.Y."/>
            <person name="O'Malley M.A."/>
            <person name="Stajich J.E."/>
            <person name="Spatafora J.W."/>
            <person name="Visel A."/>
            <person name="Grigoriev I.V."/>
        </authorList>
    </citation>
    <scope>NUCLEOTIDE SEQUENCE [LARGE SCALE GENOMIC DNA]</scope>
    <source>
        <strain evidence="3">finn</strain>
    </source>
</reference>
<organism evidence="2 3">
    <name type="scientific">Piromyces finnis</name>
    <dbReference type="NCBI Taxonomy" id="1754191"/>
    <lineage>
        <taxon>Eukaryota</taxon>
        <taxon>Fungi</taxon>
        <taxon>Fungi incertae sedis</taxon>
        <taxon>Chytridiomycota</taxon>
        <taxon>Chytridiomycota incertae sedis</taxon>
        <taxon>Neocallimastigomycetes</taxon>
        <taxon>Neocallimastigales</taxon>
        <taxon>Neocallimastigaceae</taxon>
        <taxon>Piromyces</taxon>
    </lineage>
</organism>
<proteinExistence type="predicted"/>
<evidence type="ECO:0000256" key="1">
    <source>
        <dbReference type="SAM" id="SignalP"/>
    </source>
</evidence>
<evidence type="ECO:0000313" key="3">
    <source>
        <dbReference type="Proteomes" id="UP000193719"/>
    </source>
</evidence>
<dbReference type="AlphaFoldDB" id="A0A1Y1VHP8"/>
<evidence type="ECO:0000313" key="2">
    <source>
        <dbReference type="EMBL" id="ORX56559.1"/>
    </source>
</evidence>
<feature type="signal peptide" evidence="1">
    <location>
        <begin position="1"/>
        <end position="19"/>
    </location>
</feature>
<protein>
    <recommendedName>
        <fullName evidence="4">Transmembrane protein</fullName>
    </recommendedName>
</protein>
<sequence length="190" mass="21431">MKFYTLFFLVVASIAFIKADKCDKSNFEECIRSIQGVVGIGAKTAESQCPLDICKNVRNDYEDCMKESWKGNKNYSNDISKILSTTLQMGELMKSLICAKDGGVYCYDELLKVKISNGTLIENCSKCQKHYEKNLKELYYSTLDKNDEKYDEKKKQLDELSNICSGALSNASLKIASILLIGLISTIFLF</sequence>
<accession>A0A1Y1VHP8</accession>